<dbReference type="Gene3D" id="3.30.230.10">
    <property type="match status" value="1"/>
</dbReference>
<dbReference type="EMBL" id="BOOR01000043">
    <property type="protein sequence ID" value="GII57046.1"/>
    <property type="molecule type" value="Genomic_DNA"/>
</dbReference>
<dbReference type="PROSITE" id="PS51786">
    <property type="entry name" value="LON_PROTEOLYTIC"/>
    <property type="match status" value="1"/>
</dbReference>
<keyword evidence="5" id="KW-1185">Reference proteome</keyword>
<dbReference type="PROSITE" id="PS50106">
    <property type="entry name" value="PDZ"/>
    <property type="match status" value="1"/>
</dbReference>
<accession>A0A8J3V8X5</accession>
<sequence>MSRRAVALMVAGSLTLLLALCAALLPVPYVALSPGPTENTIGDVQGKPVISISGHQIYPADGKLSLVTVAYQGGPDNRLDLLTALRGWVDSTIAVVPEEAIFPRTSSIQQVEEQNTQEMTDSQQSATAAALNALKIPIQESISVAETDKGTPAEGKLKAGDEITAVDGTKVTTLDAVAAGVQKHKPGEPVTFSVQRNGAPTQVTINAGKSQDGRTMVGVRMQTTYKFPFKVDISVGDVGGPSAGMMFSLGIYDKLTPGSLTGGVSVAGTGTIDPQGDVGPIGGIEQKMVGARRAGATVFLTPGANCEDAVKAVPKGLRLVKVTTLDDAIKALDALRAGSKDLPACPAS</sequence>
<dbReference type="InterPro" id="IPR008269">
    <property type="entry name" value="Lon_proteolytic"/>
</dbReference>
<feature type="domain" description="Lon proteolytic" evidence="3">
    <location>
        <begin position="234"/>
        <end position="335"/>
    </location>
</feature>
<dbReference type="Gene3D" id="2.30.42.10">
    <property type="match status" value="1"/>
</dbReference>
<dbReference type="SMART" id="SM00228">
    <property type="entry name" value="PDZ"/>
    <property type="match status" value="1"/>
</dbReference>
<dbReference type="GO" id="GO:0005524">
    <property type="term" value="F:ATP binding"/>
    <property type="evidence" value="ECO:0007669"/>
    <property type="project" value="InterPro"/>
</dbReference>
<dbReference type="InterPro" id="IPR036034">
    <property type="entry name" value="PDZ_sf"/>
</dbReference>
<proteinExistence type="inferred from homology"/>
<dbReference type="InterPro" id="IPR020568">
    <property type="entry name" value="Ribosomal_Su5_D2-typ_SF"/>
</dbReference>
<dbReference type="Proteomes" id="UP000605992">
    <property type="component" value="Unassembled WGS sequence"/>
</dbReference>
<feature type="active site" evidence="1">
    <location>
        <position position="242"/>
    </location>
</feature>
<comment type="caution">
    <text evidence="4">The sequence shown here is derived from an EMBL/GenBank/DDBJ whole genome shotgun (WGS) entry which is preliminary data.</text>
</comment>
<dbReference type="InterPro" id="IPR014721">
    <property type="entry name" value="Ribsml_uS5_D2-typ_fold_subgr"/>
</dbReference>
<keyword evidence="1" id="KW-0645">Protease</keyword>
<feature type="active site" evidence="1">
    <location>
        <position position="287"/>
    </location>
</feature>
<dbReference type="SUPFAM" id="SSF50156">
    <property type="entry name" value="PDZ domain-like"/>
    <property type="match status" value="1"/>
</dbReference>
<dbReference type="SUPFAM" id="SSF54211">
    <property type="entry name" value="Ribosomal protein S5 domain 2-like"/>
    <property type="match status" value="1"/>
</dbReference>
<evidence type="ECO:0000259" key="2">
    <source>
        <dbReference type="PROSITE" id="PS50106"/>
    </source>
</evidence>
<protein>
    <recommendedName>
        <fullName evidence="1">endopeptidase La</fullName>
        <ecNumber evidence="1">3.4.21.53</ecNumber>
    </recommendedName>
</protein>
<comment type="catalytic activity">
    <reaction evidence="1">
        <text>Hydrolysis of proteins in presence of ATP.</text>
        <dbReference type="EC" id="3.4.21.53"/>
    </reaction>
</comment>
<evidence type="ECO:0000313" key="4">
    <source>
        <dbReference type="EMBL" id="GII57046.1"/>
    </source>
</evidence>
<organism evidence="4 5">
    <name type="scientific">Planotetraspora thailandica</name>
    <dbReference type="NCBI Taxonomy" id="487172"/>
    <lineage>
        <taxon>Bacteria</taxon>
        <taxon>Bacillati</taxon>
        <taxon>Actinomycetota</taxon>
        <taxon>Actinomycetes</taxon>
        <taxon>Streptosporangiales</taxon>
        <taxon>Streptosporangiaceae</taxon>
        <taxon>Planotetraspora</taxon>
    </lineage>
</organism>
<dbReference type="AlphaFoldDB" id="A0A8J3V8X5"/>
<dbReference type="RefSeq" id="WP_203947165.1">
    <property type="nucleotide sequence ID" value="NZ_BOOR01000043.1"/>
</dbReference>
<feature type="domain" description="PDZ" evidence="2">
    <location>
        <begin position="141"/>
        <end position="198"/>
    </location>
</feature>
<evidence type="ECO:0000256" key="1">
    <source>
        <dbReference type="PROSITE-ProRule" id="PRU01122"/>
    </source>
</evidence>
<gene>
    <name evidence="4" type="ORF">Pth03_54350</name>
</gene>
<dbReference type="PANTHER" id="PTHR10046">
    <property type="entry name" value="ATP DEPENDENT LON PROTEASE FAMILY MEMBER"/>
    <property type="match status" value="1"/>
</dbReference>
<keyword evidence="1" id="KW-0378">Hydrolase</keyword>
<comment type="similarity">
    <text evidence="1">Belongs to the peptidase S16 family.</text>
</comment>
<dbReference type="Pfam" id="PF13180">
    <property type="entry name" value="PDZ_2"/>
    <property type="match status" value="1"/>
</dbReference>
<dbReference type="EC" id="3.4.21.53" evidence="1"/>
<evidence type="ECO:0000259" key="3">
    <source>
        <dbReference type="PROSITE" id="PS51786"/>
    </source>
</evidence>
<reference evidence="4" key="1">
    <citation type="submission" date="2021-01" db="EMBL/GenBank/DDBJ databases">
        <title>Whole genome shotgun sequence of Planotetraspora thailandica NBRC 104271.</title>
        <authorList>
            <person name="Komaki H."/>
            <person name="Tamura T."/>
        </authorList>
    </citation>
    <scope>NUCLEOTIDE SEQUENCE</scope>
    <source>
        <strain evidence="4">NBRC 104271</strain>
    </source>
</reference>
<dbReference type="Pfam" id="PF05362">
    <property type="entry name" value="Lon_C"/>
    <property type="match status" value="1"/>
</dbReference>
<keyword evidence="1" id="KW-0720">Serine protease</keyword>
<dbReference type="GO" id="GO:0004176">
    <property type="term" value="F:ATP-dependent peptidase activity"/>
    <property type="evidence" value="ECO:0007669"/>
    <property type="project" value="UniProtKB-UniRule"/>
</dbReference>
<dbReference type="GO" id="GO:0004252">
    <property type="term" value="F:serine-type endopeptidase activity"/>
    <property type="evidence" value="ECO:0007669"/>
    <property type="project" value="UniProtKB-UniRule"/>
</dbReference>
<dbReference type="InterPro" id="IPR001478">
    <property type="entry name" value="PDZ"/>
</dbReference>
<dbReference type="InterPro" id="IPR027065">
    <property type="entry name" value="Lon_Prtase"/>
</dbReference>
<evidence type="ECO:0000313" key="5">
    <source>
        <dbReference type="Proteomes" id="UP000605992"/>
    </source>
</evidence>
<name>A0A8J3V8X5_9ACTN</name>
<dbReference type="GO" id="GO:0006508">
    <property type="term" value="P:proteolysis"/>
    <property type="evidence" value="ECO:0007669"/>
    <property type="project" value="UniProtKB-KW"/>
</dbReference>
<dbReference type="GO" id="GO:0030163">
    <property type="term" value="P:protein catabolic process"/>
    <property type="evidence" value="ECO:0007669"/>
    <property type="project" value="InterPro"/>
</dbReference>